<dbReference type="AlphaFoldDB" id="A0A117XQ76"/>
<dbReference type="SUPFAM" id="SSF48076">
    <property type="entry name" value="LigA subunit of an aromatic-ring-opening dioxygenase LigAB"/>
    <property type="match status" value="1"/>
</dbReference>
<dbReference type="RefSeq" id="WP_059634747.1">
    <property type="nucleotide sequence ID" value="NZ_LOTK01000041.1"/>
</dbReference>
<dbReference type="InterPro" id="IPR011986">
    <property type="entry name" value="Xdiol_dOase_LigA"/>
</dbReference>
<keyword evidence="2" id="KW-0223">Dioxygenase</keyword>
<protein>
    <submittedName>
        <fullName evidence="2">Extradiol ring-cleavage dioxygenase</fullName>
    </submittedName>
</protein>
<proteinExistence type="predicted"/>
<comment type="caution">
    <text evidence="2">The sequence shown here is derived from an EMBL/GenBank/DDBJ whole genome shotgun (WGS) entry which is preliminary data.</text>
</comment>
<sequence>MSRNSVERVLHQLCIDRGAKQRFKEGAEQFLERLPLTDAERAMILSFDVKGLQQYGVNSMLTMGFWQELSPNRDMRAYLSRLRDVKDGEAVFAAALKG</sequence>
<accession>A0A117XQ76</accession>
<reference evidence="2 3" key="1">
    <citation type="submission" date="2015-11" db="EMBL/GenBank/DDBJ databases">
        <title>Expanding the genomic diversity of Burkholderia species for the development of highly accurate diagnostics.</title>
        <authorList>
            <person name="Sahl J."/>
            <person name="Keim P."/>
            <person name="Wagner D."/>
        </authorList>
    </citation>
    <scope>NUCLEOTIDE SEQUENCE [LARGE SCALE GENOMIC DNA]</scope>
    <source>
        <strain evidence="2 3">RF32-BP4</strain>
    </source>
</reference>
<feature type="domain" description="Extradiol ring-cleavage dioxygenase LigAB LigA subunit" evidence="1">
    <location>
        <begin position="8"/>
        <end position="62"/>
    </location>
</feature>
<gene>
    <name evidence="2" type="ORF">WI38_19925</name>
</gene>
<organism evidence="2 3">
    <name type="scientific">Burkholderia ubonensis</name>
    <dbReference type="NCBI Taxonomy" id="101571"/>
    <lineage>
        <taxon>Bacteria</taxon>
        <taxon>Pseudomonadati</taxon>
        <taxon>Pseudomonadota</taxon>
        <taxon>Betaproteobacteria</taxon>
        <taxon>Burkholderiales</taxon>
        <taxon>Burkholderiaceae</taxon>
        <taxon>Burkholderia</taxon>
        <taxon>Burkholderia cepacia complex</taxon>
    </lineage>
</organism>
<dbReference type="Proteomes" id="UP000065521">
    <property type="component" value="Unassembled WGS sequence"/>
</dbReference>
<dbReference type="Gene3D" id="1.10.700.10">
    <property type="entry name" value="Dioxygenase LigAB, LigA subunit"/>
    <property type="match status" value="1"/>
</dbReference>
<keyword evidence="2" id="KW-0560">Oxidoreductase</keyword>
<evidence type="ECO:0000259" key="1">
    <source>
        <dbReference type="Pfam" id="PF07746"/>
    </source>
</evidence>
<dbReference type="InterPro" id="IPR036622">
    <property type="entry name" value="LigA_sf"/>
</dbReference>
<dbReference type="GO" id="GO:0051213">
    <property type="term" value="F:dioxygenase activity"/>
    <property type="evidence" value="ECO:0007669"/>
    <property type="project" value="UniProtKB-KW"/>
</dbReference>
<dbReference type="EMBL" id="LOTN01000038">
    <property type="protein sequence ID" value="KUZ87962.1"/>
    <property type="molecule type" value="Genomic_DNA"/>
</dbReference>
<dbReference type="Pfam" id="PF07746">
    <property type="entry name" value="LigA"/>
    <property type="match status" value="1"/>
</dbReference>
<evidence type="ECO:0000313" key="3">
    <source>
        <dbReference type="Proteomes" id="UP000065521"/>
    </source>
</evidence>
<evidence type="ECO:0000313" key="2">
    <source>
        <dbReference type="EMBL" id="KUZ87962.1"/>
    </source>
</evidence>
<name>A0A117XQ76_9BURK</name>